<protein>
    <recommendedName>
        <fullName evidence="2">Calcineurin-like phosphoesterase domain-containing protein</fullName>
    </recommendedName>
</protein>
<dbReference type="InterPro" id="IPR029052">
    <property type="entry name" value="Metallo-depent_PP-like"/>
</dbReference>
<dbReference type="PANTHER" id="PTHR43143">
    <property type="entry name" value="METALLOPHOSPHOESTERASE, CALCINEURIN SUPERFAMILY"/>
    <property type="match status" value="1"/>
</dbReference>
<dbReference type="Pfam" id="PF00149">
    <property type="entry name" value="Metallophos"/>
    <property type="match status" value="1"/>
</dbReference>
<dbReference type="Gene3D" id="2.80.10.50">
    <property type="match status" value="1"/>
</dbReference>
<accession>A0A9X6R9S9</accession>
<dbReference type="PANTHER" id="PTHR43143:SF1">
    <property type="entry name" value="SERINE_THREONINE-PROTEIN PHOSPHATASE CPPED1"/>
    <property type="match status" value="1"/>
</dbReference>
<feature type="region of interest" description="Disordered" evidence="1">
    <location>
        <begin position="33"/>
        <end position="54"/>
    </location>
</feature>
<dbReference type="Gene3D" id="3.60.21.10">
    <property type="match status" value="1"/>
</dbReference>
<name>A0A9X6R9S9_BACTV</name>
<dbReference type="CDD" id="cd23445">
    <property type="entry name" value="beta-trefoil_Ricin_HA17-like"/>
    <property type="match status" value="1"/>
</dbReference>
<evidence type="ECO:0000313" key="4">
    <source>
        <dbReference type="Proteomes" id="UP000195160"/>
    </source>
</evidence>
<evidence type="ECO:0000259" key="2">
    <source>
        <dbReference type="Pfam" id="PF00149"/>
    </source>
</evidence>
<feature type="compositionally biased region" description="Basic and acidic residues" evidence="1">
    <location>
        <begin position="41"/>
        <end position="54"/>
    </location>
</feature>
<dbReference type="EMBL" id="MOOV01000269">
    <property type="protein sequence ID" value="OUB85938.1"/>
    <property type="molecule type" value="Genomic_DNA"/>
</dbReference>
<feature type="domain" description="Calcineurin-like phosphoesterase" evidence="2">
    <location>
        <begin position="27"/>
        <end position="256"/>
    </location>
</feature>
<sequence>MWRNNNQYQGLNYNNPNTASNLVQAFAITSDPQFPWTDNTDAGRPEDDGTKKRRSEELIRAQYNSINEYMNSISSVPGAVIINGDMTAFGHGDEWNKINNLVGILNRPYFYGLGNHDIQNNFNDCANNGCFYNSMWNFVYNHIFSGNRRSTVRAVDVKTRTQILGGDIEYGSFAYVLEFGKIHLIQLQHNPVMRAQARGFSIEPNFEWLRNRLEIARNSGKIIIVNVHVKENIPPDYVQLLQDYGVTAVFSGHIHPSLGTNGSVGNIPAFISGSASQSTYLILEQYSDRLEIYTVRNNNWINRALVRSINTMPNLSGIYQISTALSTSGNVLVGLNETYTNVRIWVNNNQMYQRWRLEYSNVKQAYRIYNGVPYGGVNFLNYVLTWMNNGNSRNVGVIRDPEAAQGDESYWLLEPFQNGYIFKNKKNPNLVMTVANVANGTNVEVTERYPLNTTARNQTFLLQQI</sequence>
<dbReference type="SUPFAM" id="SSF56300">
    <property type="entry name" value="Metallo-dependent phosphatases"/>
    <property type="match status" value="1"/>
</dbReference>
<dbReference type="AlphaFoldDB" id="A0A9X6R9S9"/>
<reference evidence="3 4" key="1">
    <citation type="submission" date="2016-10" db="EMBL/GenBank/DDBJ databases">
        <title>Comparative genomics of Bacillus thuringiensis reveals a path to pathogens against multiple invertebrate hosts.</title>
        <authorList>
            <person name="Zheng J."/>
            <person name="Gao Q."/>
            <person name="Liu H."/>
            <person name="Peng D."/>
            <person name="Ruan L."/>
            <person name="Sun M."/>
        </authorList>
    </citation>
    <scope>NUCLEOTIDE SEQUENCE [LARGE SCALE GENOMIC DNA]</scope>
    <source>
        <strain evidence="3">T30001</strain>
    </source>
</reference>
<dbReference type="Proteomes" id="UP000195160">
    <property type="component" value="Unassembled WGS sequence"/>
</dbReference>
<gene>
    <name evidence="3" type="ORF">BK784_33485</name>
</gene>
<evidence type="ECO:0000256" key="1">
    <source>
        <dbReference type="SAM" id="MobiDB-lite"/>
    </source>
</evidence>
<dbReference type="GO" id="GO:0016787">
    <property type="term" value="F:hydrolase activity"/>
    <property type="evidence" value="ECO:0007669"/>
    <property type="project" value="InterPro"/>
</dbReference>
<dbReference type="InterPro" id="IPR035992">
    <property type="entry name" value="Ricin_B-like_lectins"/>
</dbReference>
<dbReference type="RefSeq" id="WP_088070508.1">
    <property type="nucleotide sequence ID" value="NZ_MOOV01000269.1"/>
</dbReference>
<evidence type="ECO:0000313" key="3">
    <source>
        <dbReference type="EMBL" id="OUB85938.1"/>
    </source>
</evidence>
<dbReference type="InterPro" id="IPR051918">
    <property type="entry name" value="STPP_CPPED1"/>
</dbReference>
<organism evidence="3 4">
    <name type="scientific">Bacillus thuringiensis subsp. medellin</name>
    <dbReference type="NCBI Taxonomy" id="79672"/>
    <lineage>
        <taxon>Bacteria</taxon>
        <taxon>Bacillati</taxon>
        <taxon>Bacillota</taxon>
        <taxon>Bacilli</taxon>
        <taxon>Bacillales</taxon>
        <taxon>Bacillaceae</taxon>
        <taxon>Bacillus</taxon>
        <taxon>Bacillus cereus group</taxon>
    </lineage>
</organism>
<dbReference type="InterPro" id="IPR004843">
    <property type="entry name" value="Calcineurin-like_PHP"/>
</dbReference>
<dbReference type="SUPFAM" id="SSF50370">
    <property type="entry name" value="Ricin B-like lectins"/>
    <property type="match status" value="1"/>
</dbReference>
<comment type="caution">
    <text evidence="3">The sequence shown here is derived from an EMBL/GenBank/DDBJ whole genome shotgun (WGS) entry which is preliminary data.</text>
</comment>
<proteinExistence type="predicted"/>